<dbReference type="AlphaFoldDB" id="A0A2U1M4E4"/>
<sequence>MCPWLCNHSNRTSFPVPNQNPKNLSAHFFLKIDLIPVIRNIFHLIHDPPNKLSTFFDMGHVASNYPEGCFWLLLVALINIIGGSKKKHYPEGFQPGLLEKSRFACYDPSIHEVMRHLKSEMSRWSNGGQLVPTSLRKSELQYDLFIPKYENETDYTEEDRQQIIADDQAIHLVVLGLPESTYATVDSEESAHAVWERVKKLIKRIVTEGLNYLSMVLLAYMPSNFVTSLLLSTFFVMGHVASNYPEGCFWLLLVALINIIGGSKKKHYPEGFQPGLLEKSRFACYDPSIHEVMRHLKSEMTRWSNGGQLVVPTSLRKSELQYDLFITKYECHSILCHVAAKDTEKVLSDLVGRNFNSEYKDLRVIFESESTRPLVLQTIESRFLHGTYGDSHEAFLEDVMELKYSLLLWIKLVKKRKDRPSLEMLADDHLVSVGENSRIVMGFGVEEIHDFPEEPKVKLIPLFEKLLTATDTGKSYDSDDSERTISDTEHIHSRPRPRVSSRGHLLKPTPKLLLLPNATDAPAGEGTFGCKQKQPKKRRLNAIIARERSMPRIPVGADDGSNDATIPSTRKRKDGTSIDSQTKQKAVKPTLPRQHNRLLSGVANPNGPGFYGEDGCSGPSEPTSVVGQASGVNAVGRQTDMVEPFS</sequence>
<accession>A0A2U1M4E4</accession>
<feature type="transmembrane region" description="Helical" evidence="2">
    <location>
        <begin position="210"/>
        <end position="237"/>
    </location>
</feature>
<evidence type="ECO:0000313" key="4">
    <source>
        <dbReference type="Proteomes" id="UP000245207"/>
    </source>
</evidence>
<dbReference type="PANTHER" id="PTHR47162:SF8">
    <property type="entry name" value="METHYL-CPG-BINDING DOMAIN-CONTAINING PROTEIN 9"/>
    <property type="match status" value="1"/>
</dbReference>
<dbReference type="EMBL" id="PKPP01006572">
    <property type="protein sequence ID" value="PWA56094.1"/>
    <property type="molecule type" value="Genomic_DNA"/>
</dbReference>
<dbReference type="PANTHER" id="PTHR47162">
    <property type="entry name" value="OS02G0192300 PROTEIN"/>
    <property type="match status" value="1"/>
</dbReference>
<feature type="region of interest" description="Disordered" evidence="1">
    <location>
        <begin position="552"/>
        <end position="624"/>
    </location>
</feature>
<feature type="compositionally biased region" description="Basic and acidic residues" evidence="1">
    <location>
        <begin position="474"/>
        <end position="492"/>
    </location>
</feature>
<evidence type="ECO:0000256" key="2">
    <source>
        <dbReference type="SAM" id="Phobius"/>
    </source>
</evidence>
<feature type="compositionally biased region" description="Basic residues" evidence="1">
    <location>
        <begin position="493"/>
        <end position="504"/>
    </location>
</feature>
<feature type="region of interest" description="Disordered" evidence="1">
    <location>
        <begin position="472"/>
        <end position="504"/>
    </location>
</feature>
<organism evidence="3 4">
    <name type="scientific">Artemisia annua</name>
    <name type="common">Sweet wormwood</name>
    <dbReference type="NCBI Taxonomy" id="35608"/>
    <lineage>
        <taxon>Eukaryota</taxon>
        <taxon>Viridiplantae</taxon>
        <taxon>Streptophyta</taxon>
        <taxon>Embryophyta</taxon>
        <taxon>Tracheophyta</taxon>
        <taxon>Spermatophyta</taxon>
        <taxon>Magnoliopsida</taxon>
        <taxon>eudicotyledons</taxon>
        <taxon>Gunneridae</taxon>
        <taxon>Pentapetalae</taxon>
        <taxon>asterids</taxon>
        <taxon>campanulids</taxon>
        <taxon>Asterales</taxon>
        <taxon>Asteraceae</taxon>
        <taxon>Asteroideae</taxon>
        <taxon>Anthemideae</taxon>
        <taxon>Artemisiinae</taxon>
        <taxon>Artemisia</taxon>
    </lineage>
</organism>
<gene>
    <name evidence="3" type="ORF">CTI12_AA417860</name>
</gene>
<proteinExistence type="predicted"/>
<evidence type="ECO:0000313" key="3">
    <source>
        <dbReference type="EMBL" id="PWA56094.1"/>
    </source>
</evidence>
<protein>
    <submittedName>
        <fullName evidence="3">Uncharacterized protein</fullName>
    </submittedName>
</protein>
<evidence type="ECO:0000256" key="1">
    <source>
        <dbReference type="SAM" id="MobiDB-lite"/>
    </source>
</evidence>
<feature type="transmembrane region" description="Helical" evidence="2">
    <location>
        <begin position="65"/>
        <end position="82"/>
    </location>
</feature>
<reference evidence="3 4" key="1">
    <citation type="journal article" date="2018" name="Mol. Plant">
        <title>The genome of Artemisia annua provides insight into the evolution of Asteraceae family and artemisinin biosynthesis.</title>
        <authorList>
            <person name="Shen Q."/>
            <person name="Zhang L."/>
            <person name="Liao Z."/>
            <person name="Wang S."/>
            <person name="Yan T."/>
            <person name="Shi P."/>
            <person name="Liu M."/>
            <person name="Fu X."/>
            <person name="Pan Q."/>
            <person name="Wang Y."/>
            <person name="Lv Z."/>
            <person name="Lu X."/>
            <person name="Zhang F."/>
            <person name="Jiang W."/>
            <person name="Ma Y."/>
            <person name="Chen M."/>
            <person name="Hao X."/>
            <person name="Li L."/>
            <person name="Tang Y."/>
            <person name="Lv G."/>
            <person name="Zhou Y."/>
            <person name="Sun X."/>
            <person name="Brodelius P.E."/>
            <person name="Rose J.K.C."/>
            <person name="Tang K."/>
        </authorList>
    </citation>
    <scope>NUCLEOTIDE SEQUENCE [LARGE SCALE GENOMIC DNA]</scope>
    <source>
        <strain evidence="4">cv. Huhao1</strain>
        <tissue evidence="3">Leaf</tissue>
    </source>
</reference>
<keyword evidence="2" id="KW-0472">Membrane</keyword>
<dbReference type="Proteomes" id="UP000245207">
    <property type="component" value="Unassembled WGS sequence"/>
</dbReference>
<keyword evidence="2" id="KW-0812">Transmembrane</keyword>
<keyword evidence="4" id="KW-1185">Reference proteome</keyword>
<name>A0A2U1M4E4_ARTAN</name>
<comment type="caution">
    <text evidence="3">The sequence shown here is derived from an EMBL/GenBank/DDBJ whole genome shotgun (WGS) entry which is preliminary data.</text>
</comment>
<keyword evidence="2" id="KW-1133">Transmembrane helix</keyword>